<dbReference type="InterPro" id="IPR036691">
    <property type="entry name" value="Endo/exonu/phosph_ase_sf"/>
</dbReference>
<protein>
    <recommendedName>
        <fullName evidence="3">Endonuclease/exonuclease/phosphatase domain-containing protein</fullName>
    </recommendedName>
</protein>
<dbReference type="GO" id="GO:0005739">
    <property type="term" value="C:mitochondrion"/>
    <property type="evidence" value="ECO:0007669"/>
    <property type="project" value="TreeGrafter"/>
</dbReference>
<comment type="caution">
    <text evidence="1">The sequence shown here is derived from an EMBL/GenBank/DDBJ whole genome shotgun (WGS) entry which is preliminary data.</text>
</comment>
<dbReference type="PANTHER" id="PTHR12121:SF37">
    <property type="entry name" value="2',5'-PHOSPHODIESTERASE 12"/>
    <property type="match status" value="1"/>
</dbReference>
<dbReference type="SUPFAM" id="SSF56219">
    <property type="entry name" value="DNase I-like"/>
    <property type="match status" value="1"/>
</dbReference>
<keyword evidence="2" id="KW-1185">Reference proteome</keyword>
<dbReference type="Proteomes" id="UP001311799">
    <property type="component" value="Unassembled WGS sequence"/>
</dbReference>
<dbReference type="GO" id="GO:0000288">
    <property type="term" value="P:nuclear-transcribed mRNA catabolic process, deadenylation-dependent decay"/>
    <property type="evidence" value="ECO:0007669"/>
    <property type="project" value="TreeGrafter"/>
</dbReference>
<evidence type="ECO:0000313" key="2">
    <source>
        <dbReference type="Proteomes" id="UP001311799"/>
    </source>
</evidence>
<dbReference type="PANTHER" id="PTHR12121">
    <property type="entry name" value="CARBON CATABOLITE REPRESSOR PROTEIN 4"/>
    <property type="match status" value="1"/>
</dbReference>
<sequence>MTNKNELKIKNGFVILTESGIDGRVVMKFIISLEDEFKDFIQSYYNKKEDHANERIILTMNRNSDEMTGSFNKRVSLNLKKQLENYIKSRFDKNVKLGVLLTINKNNDPVGEISLEELLKLEQNCFVNLDLNLNNKIEKKFSFKIVKNANLVESVTLRNEIRLGFPVVPSLSFHRGDEGEFSYKWYLQDHTSQSRMKFELLQTLPKNIIEIDNNLVCEMNLENINDNDKIRNIIENIDNYSLILRIIDKYFESPIFDTVYRFNKINTPLKRSWRDSRIEDFKRKNENVGAENDAHRLRIVTFNILSELFAQTEKALTEMYPNCPIYALQPNYRRSILAKELIDLEFDVICMQEVQSSLYNSFIKILLENKGYKGVFHNEYEGVSTFYRESEFELLETKATLFRDLFKSNYSSLMSEINIKWPNFIEKSLNNISTVYQITVLKHNKSDIIYIIGNTHLYYHQYGGHIRIIQVKLFMDLICDFISSVKNKYSSIDIIPFIMGDFNTLPFSDARMLLINGELSRKSIDWFHSQVHISEEILSCFENNTIEKLSDNGDFGFDIQISNKCVDLFNINIDSKYNNIVILERDNKKRTKNDDSISFDENLYYPFTNKVNSFSGQLDYIYLVEQNNIMNKYKIYVNKYLGYIQEDVLNPINTLPNPVYSSDHISVGIDITFKKNE</sequence>
<reference evidence="1 2" key="1">
    <citation type="submission" date="2023-10" db="EMBL/GenBank/DDBJ databases">
        <title>Comparative genomics analysis reveals potential genetic determinants of host preference in Cryptosporidium xiaoi.</title>
        <authorList>
            <person name="Xiao L."/>
            <person name="Li J."/>
        </authorList>
    </citation>
    <scope>NUCLEOTIDE SEQUENCE [LARGE SCALE GENOMIC DNA]</scope>
    <source>
        <strain evidence="1 2">52996</strain>
    </source>
</reference>
<gene>
    <name evidence="1" type="ORF">RS030_1145</name>
</gene>
<dbReference type="GO" id="GO:0000175">
    <property type="term" value="F:3'-5'-RNA exonuclease activity"/>
    <property type="evidence" value="ECO:0007669"/>
    <property type="project" value="TreeGrafter"/>
</dbReference>
<evidence type="ECO:0000313" key="1">
    <source>
        <dbReference type="EMBL" id="KAK6589722.1"/>
    </source>
</evidence>
<dbReference type="InterPro" id="IPR050410">
    <property type="entry name" value="CCR4/nocturin_mRNA_transcr"/>
</dbReference>
<name>A0AAV9Y0L6_9CRYT</name>
<proteinExistence type="predicted"/>
<dbReference type="Gene3D" id="3.60.10.10">
    <property type="entry name" value="Endonuclease/exonuclease/phosphatase"/>
    <property type="match status" value="1"/>
</dbReference>
<organism evidence="1 2">
    <name type="scientific">Cryptosporidium xiaoi</name>
    <dbReference type="NCBI Taxonomy" id="659607"/>
    <lineage>
        <taxon>Eukaryota</taxon>
        <taxon>Sar</taxon>
        <taxon>Alveolata</taxon>
        <taxon>Apicomplexa</taxon>
        <taxon>Conoidasida</taxon>
        <taxon>Coccidia</taxon>
        <taxon>Eucoccidiorida</taxon>
        <taxon>Eimeriorina</taxon>
        <taxon>Cryptosporidiidae</taxon>
        <taxon>Cryptosporidium</taxon>
    </lineage>
</organism>
<dbReference type="AlphaFoldDB" id="A0AAV9Y0L6"/>
<accession>A0AAV9Y0L6</accession>
<dbReference type="EMBL" id="JAWDEY010000011">
    <property type="protein sequence ID" value="KAK6589722.1"/>
    <property type="molecule type" value="Genomic_DNA"/>
</dbReference>
<evidence type="ECO:0008006" key="3">
    <source>
        <dbReference type="Google" id="ProtNLM"/>
    </source>
</evidence>